<evidence type="ECO:0000313" key="11">
    <source>
        <dbReference type="Proteomes" id="UP000184088"/>
    </source>
</evidence>
<evidence type="ECO:0000256" key="6">
    <source>
        <dbReference type="ARBA" id="ARBA00022989"/>
    </source>
</evidence>
<sequence length="294" mass="31661">MNSRINDRIATVFFTAIAVFVILLLFSIVGYILYNGLGVIDWHFLTAPPAFMKAGGGVAPQLFNSLLLLVVSMIITVPIGLGAGIYLAEFAKPNLITNAIRISIESLASLPSIVVGLFGLIVFVNMMGWGFSIVSGAFALAVLNLPVMTRISEDAIRSVKNELREASLALGATEWQTITRVLLKAALPSLVTGIILTAARVFGEAAALLYTAGMSTPILDFRNWNPAAINSPLRLFRPGETLAVYIWKINSEGLAPDARRIANGASAVLVICVLLFNLISRWLGKVIYRKITGD</sequence>
<gene>
    <name evidence="10" type="ORF">SAMN02746089_00183</name>
</gene>
<dbReference type="PROSITE" id="PS50928">
    <property type="entry name" value="ABC_TM1"/>
    <property type="match status" value="1"/>
</dbReference>
<dbReference type="RefSeq" id="WP_073341196.1">
    <property type="nucleotide sequence ID" value="NZ_FQVH01000001.1"/>
</dbReference>
<reference evidence="10 11" key="1">
    <citation type="submission" date="2016-11" db="EMBL/GenBank/DDBJ databases">
        <authorList>
            <person name="Jaros S."/>
            <person name="Januszkiewicz K."/>
            <person name="Wedrychowicz H."/>
        </authorList>
    </citation>
    <scope>NUCLEOTIDE SEQUENCE [LARGE SCALE GENOMIC DNA]</scope>
    <source>
        <strain evidence="10 11">DSM 17918</strain>
    </source>
</reference>
<dbReference type="InterPro" id="IPR005672">
    <property type="entry name" value="Phosphate_PstA"/>
</dbReference>
<keyword evidence="11" id="KW-1185">Reference proteome</keyword>
<comment type="similarity">
    <text evidence="2 8">Belongs to the binding-protein-dependent transport system permease family. CysTW subfamily.</text>
</comment>
<dbReference type="GO" id="GO:0035435">
    <property type="term" value="P:phosphate ion transmembrane transport"/>
    <property type="evidence" value="ECO:0007669"/>
    <property type="project" value="InterPro"/>
</dbReference>
<evidence type="ECO:0000256" key="8">
    <source>
        <dbReference type="RuleBase" id="RU363043"/>
    </source>
</evidence>
<feature type="transmembrane region" description="Helical" evidence="8">
    <location>
        <begin position="12"/>
        <end position="34"/>
    </location>
</feature>
<proteinExistence type="inferred from homology"/>
<feature type="transmembrane region" description="Helical" evidence="8">
    <location>
        <begin position="129"/>
        <end position="147"/>
    </location>
</feature>
<keyword evidence="3" id="KW-0813">Transport</keyword>
<evidence type="ECO:0000256" key="4">
    <source>
        <dbReference type="ARBA" id="ARBA00022475"/>
    </source>
</evidence>
<dbReference type="SUPFAM" id="SSF161098">
    <property type="entry name" value="MetI-like"/>
    <property type="match status" value="1"/>
</dbReference>
<dbReference type="InterPro" id="IPR035906">
    <property type="entry name" value="MetI-like_sf"/>
</dbReference>
<evidence type="ECO:0000256" key="5">
    <source>
        <dbReference type="ARBA" id="ARBA00022692"/>
    </source>
</evidence>
<protein>
    <recommendedName>
        <fullName evidence="8">Phosphate transport system permease protein PstA</fullName>
    </recommendedName>
</protein>
<dbReference type="Pfam" id="PF00528">
    <property type="entry name" value="BPD_transp_1"/>
    <property type="match status" value="1"/>
</dbReference>
<keyword evidence="6 8" id="KW-1133">Transmembrane helix</keyword>
<feature type="transmembrane region" description="Helical" evidence="8">
    <location>
        <begin position="66"/>
        <end position="88"/>
    </location>
</feature>
<dbReference type="OrthoDB" id="9785113at2"/>
<evidence type="ECO:0000313" key="10">
    <source>
        <dbReference type="EMBL" id="SHE38017.1"/>
    </source>
</evidence>
<feature type="transmembrane region" description="Helical" evidence="8">
    <location>
        <begin position="100"/>
        <end position="123"/>
    </location>
</feature>
<dbReference type="PANTHER" id="PTHR43470">
    <property type="entry name" value="PHOSPHATE TRANSPORT SYSTEM PERMEASE PROTEIN PSTA-RELATED"/>
    <property type="match status" value="1"/>
</dbReference>
<dbReference type="PANTHER" id="PTHR43470:SF4">
    <property type="entry name" value="ABC TRANSPORTER PERMEASE PROTEIN YQGI-RELATED"/>
    <property type="match status" value="1"/>
</dbReference>
<feature type="transmembrane region" description="Helical" evidence="8">
    <location>
        <begin position="261"/>
        <end position="280"/>
    </location>
</feature>
<dbReference type="GO" id="GO:0005315">
    <property type="term" value="F:phosphate transmembrane transporter activity"/>
    <property type="evidence" value="ECO:0007669"/>
    <property type="project" value="InterPro"/>
</dbReference>
<accession>A0A1M4T188</accession>
<dbReference type="NCBIfam" id="TIGR00974">
    <property type="entry name" value="3a0107s02c"/>
    <property type="match status" value="1"/>
</dbReference>
<dbReference type="AlphaFoldDB" id="A0A1M4T188"/>
<dbReference type="Proteomes" id="UP000184088">
    <property type="component" value="Unassembled WGS sequence"/>
</dbReference>
<dbReference type="STRING" id="1121256.SAMN02746089_00183"/>
<name>A0A1M4T188_9THEO</name>
<evidence type="ECO:0000256" key="1">
    <source>
        <dbReference type="ARBA" id="ARBA00004651"/>
    </source>
</evidence>
<dbReference type="InterPro" id="IPR000515">
    <property type="entry name" value="MetI-like"/>
</dbReference>
<organism evidence="10 11">
    <name type="scientific">Caldanaerobius fijiensis DSM 17918</name>
    <dbReference type="NCBI Taxonomy" id="1121256"/>
    <lineage>
        <taxon>Bacteria</taxon>
        <taxon>Bacillati</taxon>
        <taxon>Bacillota</taxon>
        <taxon>Clostridia</taxon>
        <taxon>Thermoanaerobacterales</taxon>
        <taxon>Thermoanaerobacteraceae</taxon>
        <taxon>Caldanaerobius</taxon>
    </lineage>
</organism>
<evidence type="ECO:0000256" key="2">
    <source>
        <dbReference type="ARBA" id="ARBA00007069"/>
    </source>
</evidence>
<evidence type="ECO:0000256" key="3">
    <source>
        <dbReference type="ARBA" id="ARBA00022448"/>
    </source>
</evidence>
<evidence type="ECO:0000259" key="9">
    <source>
        <dbReference type="PROSITE" id="PS50928"/>
    </source>
</evidence>
<dbReference type="CDD" id="cd06261">
    <property type="entry name" value="TM_PBP2"/>
    <property type="match status" value="1"/>
</dbReference>
<comment type="subcellular location">
    <subcellularLocation>
        <location evidence="1 8">Cell membrane</location>
        <topology evidence="1 8">Multi-pass membrane protein</topology>
    </subcellularLocation>
</comment>
<feature type="domain" description="ABC transmembrane type-1" evidence="9">
    <location>
        <begin position="62"/>
        <end position="280"/>
    </location>
</feature>
<dbReference type="GO" id="GO:0005886">
    <property type="term" value="C:plasma membrane"/>
    <property type="evidence" value="ECO:0007669"/>
    <property type="project" value="UniProtKB-SubCell"/>
</dbReference>
<keyword evidence="4 8" id="KW-1003">Cell membrane</keyword>
<keyword evidence="5 8" id="KW-0812">Transmembrane</keyword>
<keyword evidence="7 8" id="KW-0472">Membrane</keyword>
<feature type="transmembrane region" description="Helical" evidence="8">
    <location>
        <begin position="190"/>
        <end position="212"/>
    </location>
</feature>
<dbReference type="EMBL" id="FQVH01000001">
    <property type="protein sequence ID" value="SHE38017.1"/>
    <property type="molecule type" value="Genomic_DNA"/>
</dbReference>
<dbReference type="Gene3D" id="1.10.3720.10">
    <property type="entry name" value="MetI-like"/>
    <property type="match status" value="1"/>
</dbReference>
<evidence type="ECO:0000256" key="7">
    <source>
        <dbReference type="ARBA" id="ARBA00023136"/>
    </source>
</evidence>